<organism evidence="8">
    <name type="scientific">Trichuris suis</name>
    <name type="common">pig whipworm</name>
    <dbReference type="NCBI Taxonomy" id="68888"/>
    <lineage>
        <taxon>Eukaryota</taxon>
        <taxon>Metazoa</taxon>
        <taxon>Ecdysozoa</taxon>
        <taxon>Nematoda</taxon>
        <taxon>Enoplea</taxon>
        <taxon>Dorylaimia</taxon>
        <taxon>Trichinellida</taxon>
        <taxon>Trichuridae</taxon>
        <taxon>Trichuris</taxon>
    </lineage>
</organism>
<gene>
    <name evidence="7" type="ORF">M513_03660</name>
    <name evidence="8" type="ORF">M514_03660</name>
</gene>
<dbReference type="InterPro" id="IPR020789">
    <property type="entry name" value="RNA_pol_suN_Zn-BS"/>
</dbReference>
<reference evidence="8 9" key="1">
    <citation type="journal article" date="2014" name="Nat. Genet.">
        <title>Genome and transcriptome of the porcine whipworm Trichuris suis.</title>
        <authorList>
            <person name="Jex A.R."/>
            <person name="Nejsum P."/>
            <person name="Schwarz E.M."/>
            <person name="Hu L."/>
            <person name="Young N.D."/>
            <person name="Hall R.S."/>
            <person name="Korhonen P.K."/>
            <person name="Liao S."/>
            <person name="Thamsborg S."/>
            <person name="Xia J."/>
            <person name="Xu P."/>
            <person name="Wang S."/>
            <person name="Scheerlinck J.P."/>
            <person name="Hofmann A."/>
            <person name="Sternberg P.W."/>
            <person name="Wang J."/>
            <person name="Gasser R.B."/>
        </authorList>
    </citation>
    <scope>NUCLEOTIDE SEQUENCE [LARGE SCALE GENOMIC DNA]</scope>
    <source>
        <strain evidence="8">DCEP-RM93F</strain>
        <strain evidence="7">DCEP-RM93M</strain>
    </source>
</reference>
<protein>
    <recommendedName>
        <fullName evidence="1">DNA-directed RNA polymerases I, II, and III subunit RPABC5</fullName>
    </recommendedName>
</protein>
<comment type="similarity">
    <text evidence="6">Belongs to the archaeal Rpo10/eukaryotic RPB10 RNA polymerase subunit family.</text>
</comment>
<sequence>MIIPIRCFTCGKVVGNLWEPYIALLQAEYSEGQVSFFLVGYGQDTVLRTGPNYEKASNTELRSICPLMLEAFVRLRDALDALGLKRFCCRRMLLSHVNLVEKLVGYHVPRKHL</sequence>
<dbReference type="GO" id="GO:0042797">
    <property type="term" value="P:tRNA transcription by RNA polymerase III"/>
    <property type="evidence" value="ECO:0007669"/>
    <property type="project" value="TreeGrafter"/>
</dbReference>
<keyword evidence="2" id="KW-0240">DNA-directed RNA polymerase</keyword>
<name>A0A085NGP3_9BILA</name>
<proteinExistence type="inferred from homology"/>
<keyword evidence="9" id="KW-1185">Reference proteome</keyword>
<evidence type="ECO:0000313" key="9">
    <source>
        <dbReference type="Proteomes" id="UP000030764"/>
    </source>
</evidence>
<dbReference type="EMBL" id="KL363200">
    <property type="protein sequence ID" value="KFD55320.1"/>
    <property type="molecule type" value="Genomic_DNA"/>
</dbReference>
<dbReference type="AlphaFoldDB" id="A0A085NGP3"/>
<accession>A0A085NGP3</accession>
<dbReference type="GO" id="GO:0005666">
    <property type="term" value="C:RNA polymerase III complex"/>
    <property type="evidence" value="ECO:0007669"/>
    <property type="project" value="TreeGrafter"/>
</dbReference>
<dbReference type="GO" id="GO:0008270">
    <property type="term" value="F:zinc ion binding"/>
    <property type="evidence" value="ECO:0007669"/>
    <property type="project" value="InterPro"/>
</dbReference>
<dbReference type="InterPro" id="IPR000268">
    <property type="entry name" value="RPABC5/Rpb10"/>
</dbReference>
<evidence type="ECO:0000313" key="8">
    <source>
        <dbReference type="EMBL" id="KFD68639.1"/>
    </source>
</evidence>
<keyword evidence="4" id="KW-0862">Zinc</keyword>
<evidence type="ECO:0000256" key="1">
    <source>
        <dbReference type="ARBA" id="ARBA00020813"/>
    </source>
</evidence>
<dbReference type="PANTHER" id="PTHR23431:SF3">
    <property type="entry name" value="DNA-DIRECTED RNA POLYMERASES I, II, AND III SUBUNIT RPABC5"/>
    <property type="match status" value="1"/>
</dbReference>
<evidence type="ECO:0000256" key="2">
    <source>
        <dbReference type="ARBA" id="ARBA00022478"/>
    </source>
</evidence>
<evidence type="ECO:0000256" key="4">
    <source>
        <dbReference type="ARBA" id="ARBA00022833"/>
    </source>
</evidence>
<dbReference type="GO" id="GO:0006366">
    <property type="term" value="P:transcription by RNA polymerase II"/>
    <property type="evidence" value="ECO:0007669"/>
    <property type="project" value="TreeGrafter"/>
</dbReference>
<dbReference type="GO" id="GO:0005665">
    <property type="term" value="C:RNA polymerase II, core complex"/>
    <property type="evidence" value="ECO:0007669"/>
    <property type="project" value="TreeGrafter"/>
</dbReference>
<evidence type="ECO:0000313" key="7">
    <source>
        <dbReference type="EMBL" id="KFD55320.1"/>
    </source>
</evidence>
<evidence type="ECO:0000256" key="3">
    <source>
        <dbReference type="ARBA" id="ARBA00022723"/>
    </source>
</evidence>
<dbReference type="GO" id="GO:0006360">
    <property type="term" value="P:transcription by RNA polymerase I"/>
    <property type="evidence" value="ECO:0007669"/>
    <property type="project" value="TreeGrafter"/>
</dbReference>
<evidence type="ECO:0000256" key="5">
    <source>
        <dbReference type="ARBA" id="ARBA00023163"/>
    </source>
</evidence>
<dbReference type="GO" id="GO:0003677">
    <property type="term" value="F:DNA binding"/>
    <property type="evidence" value="ECO:0007669"/>
    <property type="project" value="InterPro"/>
</dbReference>
<dbReference type="PROSITE" id="PS01112">
    <property type="entry name" value="RNA_POL_N_8KD"/>
    <property type="match status" value="1"/>
</dbReference>
<dbReference type="SUPFAM" id="SSF46924">
    <property type="entry name" value="RNA polymerase subunit RPB10"/>
    <property type="match status" value="2"/>
</dbReference>
<keyword evidence="5" id="KW-0804">Transcription</keyword>
<dbReference type="Proteomes" id="UP000030764">
    <property type="component" value="Unassembled WGS sequence"/>
</dbReference>
<dbReference type="EMBL" id="KL367502">
    <property type="protein sequence ID" value="KFD68639.1"/>
    <property type="molecule type" value="Genomic_DNA"/>
</dbReference>
<dbReference type="PANTHER" id="PTHR23431">
    <property type="entry name" value="DNA-DIRECTED RNA POLYMERASES I, II, AND III SUBUNIT RPABC5 FAMILY MEMBER"/>
    <property type="match status" value="1"/>
</dbReference>
<keyword evidence="3" id="KW-0479">Metal-binding</keyword>
<dbReference type="GO" id="GO:0005736">
    <property type="term" value="C:RNA polymerase I complex"/>
    <property type="evidence" value="ECO:0007669"/>
    <property type="project" value="TreeGrafter"/>
</dbReference>
<dbReference type="Gene3D" id="1.10.10.60">
    <property type="entry name" value="Homeodomain-like"/>
    <property type="match status" value="1"/>
</dbReference>
<dbReference type="GO" id="GO:0003899">
    <property type="term" value="F:DNA-directed RNA polymerase activity"/>
    <property type="evidence" value="ECO:0007669"/>
    <property type="project" value="InterPro"/>
</dbReference>
<dbReference type="Proteomes" id="UP000030758">
    <property type="component" value="Unassembled WGS sequence"/>
</dbReference>
<dbReference type="Pfam" id="PF01194">
    <property type="entry name" value="RNA_pol_N"/>
    <property type="match status" value="2"/>
</dbReference>
<dbReference type="InterPro" id="IPR023580">
    <property type="entry name" value="RNA_pol_su_RPB10"/>
</dbReference>
<evidence type="ECO:0000256" key="6">
    <source>
        <dbReference type="ARBA" id="ARBA00025720"/>
    </source>
</evidence>